<feature type="compositionally biased region" description="Basic and acidic residues" evidence="1">
    <location>
        <begin position="54"/>
        <end position="64"/>
    </location>
</feature>
<feature type="region of interest" description="Disordered" evidence="1">
    <location>
        <begin position="53"/>
        <end position="76"/>
    </location>
</feature>
<evidence type="ECO:0000256" key="1">
    <source>
        <dbReference type="SAM" id="MobiDB-lite"/>
    </source>
</evidence>
<accession>A0A7R9WSS0</accession>
<reference evidence="2" key="1">
    <citation type="submission" date="2021-01" db="EMBL/GenBank/DDBJ databases">
        <authorList>
            <person name="Corre E."/>
            <person name="Pelletier E."/>
            <person name="Niang G."/>
            <person name="Scheremetjew M."/>
            <person name="Finn R."/>
            <person name="Kale V."/>
            <person name="Holt S."/>
            <person name="Cochrane G."/>
            <person name="Meng A."/>
            <person name="Brown T."/>
            <person name="Cohen L."/>
        </authorList>
    </citation>
    <scope>NUCLEOTIDE SEQUENCE</scope>
    <source>
        <strain evidence="2">CCMP3328</strain>
    </source>
</reference>
<evidence type="ECO:0000313" key="2">
    <source>
        <dbReference type="EMBL" id="CAD8334173.1"/>
    </source>
</evidence>
<proteinExistence type="predicted"/>
<name>A0A7R9WSS0_9STRA</name>
<organism evidence="2">
    <name type="scientific">Craspedostauros australis</name>
    <dbReference type="NCBI Taxonomy" id="1486917"/>
    <lineage>
        <taxon>Eukaryota</taxon>
        <taxon>Sar</taxon>
        <taxon>Stramenopiles</taxon>
        <taxon>Ochrophyta</taxon>
        <taxon>Bacillariophyta</taxon>
        <taxon>Bacillariophyceae</taxon>
        <taxon>Bacillariophycidae</taxon>
        <taxon>Naviculales</taxon>
        <taxon>Naviculaceae</taxon>
        <taxon>Craspedostauros</taxon>
    </lineage>
</organism>
<protein>
    <submittedName>
        <fullName evidence="2">Uncharacterized protein</fullName>
    </submittedName>
</protein>
<gene>
    <name evidence="2" type="ORF">CAUS1442_LOCUS6278</name>
</gene>
<dbReference type="AlphaFoldDB" id="A0A7R9WSS0"/>
<dbReference type="EMBL" id="HBEF01009989">
    <property type="protein sequence ID" value="CAD8334173.1"/>
    <property type="molecule type" value="Transcribed_RNA"/>
</dbReference>
<sequence>MRRNERRVKSTRALCGMRNQLSALQTEPNFFVEQLRGQEDANAVAAAQLLQRQKQNEKEKEKRSLSFQPQTRGSDGDELVSTAFATVIIAKAAHIQERVTSVFEDHRSDVETKGDTVADEGSSICSRWSTTASTTSSVSTRVE</sequence>